<dbReference type="EMBL" id="JACGWW010000001">
    <property type="protein sequence ID" value="MBA8812091.1"/>
    <property type="molecule type" value="Genomic_DNA"/>
</dbReference>
<feature type="domain" description="Dienelactone hydrolase" evidence="3">
    <location>
        <begin position="58"/>
        <end position="267"/>
    </location>
</feature>
<dbReference type="PANTHER" id="PTHR22946:SF0">
    <property type="entry name" value="DIENELACTONE HYDROLASE DOMAIN-CONTAINING PROTEIN"/>
    <property type="match status" value="1"/>
</dbReference>
<dbReference type="EMBL" id="BJUV01000021">
    <property type="protein sequence ID" value="GEK83827.1"/>
    <property type="molecule type" value="Genomic_DNA"/>
</dbReference>
<dbReference type="Pfam" id="PF01738">
    <property type="entry name" value="DLH"/>
    <property type="match status" value="1"/>
</dbReference>
<dbReference type="SUPFAM" id="SSF53474">
    <property type="entry name" value="alpha/beta-Hydrolases"/>
    <property type="match status" value="1"/>
</dbReference>
<evidence type="ECO:0000313" key="4">
    <source>
        <dbReference type="EMBL" id="GEK83827.1"/>
    </source>
</evidence>
<dbReference type="AlphaFoldDB" id="A0A7W3JFW6"/>
<keyword evidence="6" id="KW-1185">Reference proteome</keyword>
<dbReference type="Proteomes" id="UP000321154">
    <property type="component" value="Unassembled WGS sequence"/>
</dbReference>
<organism evidence="5 7">
    <name type="scientific">Frigoribacterium faeni</name>
    <dbReference type="NCBI Taxonomy" id="145483"/>
    <lineage>
        <taxon>Bacteria</taxon>
        <taxon>Bacillati</taxon>
        <taxon>Actinomycetota</taxon>
        <taxon>Actinomycetes</taxon>
        <taxon>Micrococcales</taxon>
        <taxon>Microbacteriaceae</taxon>
        <taxon>Frigoribacterium</taxon>
    </lineage>
</organism>
<evidence type="ECO:0000256" key="2">
    <source>
        <dbReference type="SAM" id="MobiDB-lite"/>
    </source>
</evidence>
<evidence type="ECO:0000313" key="6">
    <source>
        <dbReference type="Proteomes" id="UP000321154"/>
    </source>
</evidence>
<dbReference type="GO" id="GO:0016787">
    <property type="term" value="F:hydrolase activity"/>
    <property type="evidence" value="ECO:0007669"/>
    <property type="project" value="UniProtKB-KW"/>
</dbReference>
<keyword evidence="5" id="KW-0378">Hydrolase</keyword>
<dbReference type="RefSeq" id="WP_244289806.1">
    <property type="nucleotide sequence ID" value="NZ_BAAAHR010000002.1"/>
</dbReference>
<gene>
    <name evidence="5" type="ORF">FB463_000315</name>
    <name evidence="4" type="ORF">FFA01_21360</name>
</gene>
<feature type="region of interest" description="Disordered" evidence="2">
    <location>
        <begin position="1"/>
        <end position="22"/>
    </location>
</feature>
<comment type="caution">
    <text evidence="5">The sequence shown here is derived from an EMBL/GenBank/DDBJ whole genome shotgun (WGS) entry which is preliminary data.</text>
</comment>
<evidence type="ECO:0000313" key="5">
    <source>
        <dbReference type="EMBL" id="MBA8812091.1"/>
    </source>
</evidence>
<reference evidence="5 7" key="2">
    <citation type="submission" date="2020-07" db="EMBL/GenBank/DDBJ databases">
        <title>Sequencing the genomes of 1000 actinobacteria strains.</title>
        <authorList>
            <person name="Klenk H.-P."/>
        </authorList>
    </citation>
    <scope>NUCLEOTIDE SEQUENCE [LARGE SCALE GENOMIC DNA]</scope>
    <source>
        <strain evidence="5 7">DSM 10309</strain>
    </source>
</reference>
<dbReference type="Proteomes" id="UP000522688">
    <property type="component" value="Unassembled WGS sequence"/>
</dbReference>
<accession>A0A7W3JFW6</accession>
<dbReference type="PANTHER" id="PTHR22946">
    <property type="entry name" value="DIENELACTONE HYDROLASE DOMAIN-CONTAINING PROTEIN-RELATED"/>
    <property type="match status" value="1"/>
</dbReference>
<dbReference type="InterPro" id="IPR002925">
    <property type="entry name" value="Dienelactn_hydro"/>
</dbReference>
<comment type="similarity">
    <text evidence="1">Belongs to the AB hydrolase superfamily.</text>
</comment>
<name>A0A7W3JFW6_9MICO</name>
<dbReference type="Gene3D" id="3.40.50.1820">
    <property type="entry name" value="alpha/beta hydrolase"/>
    <property type="match status" value="1"/>
</dbReference>
<dbReference type="InterPro" id="IPR029058">
    <property type="entry name" value="AB_hydrolase_fold"/>
</dbReference>
<dbReference type="InterPro" id="IPR050261">
    <property type="entry name" value="FrsA_esterase"/>
</dbReference>
<evidence type="ECO:0000256" key="1">
    <source>
        <dbReference type="ARBA" id="ARBA00008645"/>
    </source>
</evidence>
<sequence>MTHDTAPRALSPELDRLLASVPDPGATSGDVVYHDGDTALEGFLARPAAASDPSASDADPRPGVLVLHDWFGVVDHVKVRAEMLARLGYVALAGDVYGQGVRPGPADAAGEAGRWYGDVPAFRERLTASLERLRAEPGVDPSRIAVMGYCFGGSGALELARSGADVAGVASFHGSLSTGAPALPGAVSAPVLVMTGAADPVVPDDAVVAFEDELRNAGAPDWQVVSYSGAMHAFAVPGVDSPEHGAQYQEVADRRSWVQMRAFFDEVLA</sequence>
<evidence type="ECO:0000259" key="3">
    <source>
        <dbReference type="Pfam" id="PF01738"/>
    </source>
</evidence>
<proteinExistence type="inferred from homology"/>
<evidence type="ECO:0000313" key="7">
    <source>
        <dbReference type="Proteomes" id="UP000522688"/>
    </source>
</evidence>
<reference evidence="4 6" key="1">
    <citation type="submission" date="2019-07" db="EMBL/GenBank/DDBJ databases">
        <title>Whole genome shotgun sequence of Frigoribacterium faeni NBRC 103066.</title>
        <authorList>
            <person name="Hosoyama A."/>
            <person name="Uohara A."/>
            <person name="Ohji S."/>
            <person name="Ichikawa N."/>
        </authorList>
    </citation>
    <scope>NUCLEOTIDE SEQUENCE [LARGE SCALE GENOMIC DNA]</scope>
    <source>
        <strain evidence="4 6">NBRC 103066</strain>
    </source>
</reference>
<protein>
    <submittedName>
        <fullName evidence="5">Dienelactone hydrolase</fullName>
    </submittedName>
</protein>